<dbReference type="AlphaFoldDB" id="A0A395HC33"/>
<evidence type="ECO:0000313" key="2">
    <source>
        <dbReference type="EMBL" id="RAL04518.1"/>
    </source>
</evidence>
<proteinExistence type="predicted"/>
<gene>
    <name evidence="2" type="ORF">BO80DRAFT_441396</name>
</gene>
<sequence>MPPYPEDLSGPVMRDSPTASSNHDDPARLGGFIRAMAGVGRVADQVFLKIYSPASVTSMAHLSQLPAVTAEIDGLLSALTRDLPLYLHFFDPTLPIGSS</sequence>
<dbReference type="GeneID" id="37226051"/>
<reference evidence="2 3" key="1">
    <citation type="submission" date="2018-02" db="EMBL/GenBank/DDBJ databases">
        <title>The genomes of Aspergillus section Nigri reveals drivers in fungal speciation.</title>
        <authorList>
            <consortium name="DOE Joint Genome Institute"/>
            <person name="Vesth T.C."/>
            <person name="Nybo J."/>
            <person name="Theobald S."/>
            <person name="Brandl J."/>
            <person name="Frisvad J.C."/>
            <person name="Nielsen K.F."/>
            <person name="Lyhne E.K."/>
            <person name="Kogle M.E."/>
            <person name="Kuo A."/>
            <person name="Riley R."/>
            <person name="Clum A."/>
            <person name="Nolan M."/>
            <person name="Lipzen A."/>
            <person name="Salamov A."/>
            <person name="Henrissat B."/>
            <person name="Wiebenga A."/>
            <person name="De vries R.P."/>
            <person name="Grigoriev I.V."/>
            <person name="Mortensen U.H."/>
            <person name="Andersen M.R."/>
            <person name="Baker S.E."/>
        </authorList>
    </citation>
    <scope>NUCLEOTIDE SEQUENCE [LARGE SCALE GENOMIC DNA]</scope>
    <source>
        <strain evidence="2 3">CBS 121593</strain>
    </source>
</reference>
<accession>A0A395HC33</accession>
<protein>
    <submittedName>
        <fullName evidence="2">Uncharacterized protein</fullName>
    </submittedName>
</protein>
<dbReference type="Proteomes" id="UP000249402">
    <property type="component" value="Unassembled WGS sequence"/>
</dbReference>
<dbReference type="VEuPathDB" id="FungiDB:BO80DRAFT_441396"/>
<evidence type="ECO:0000256" key="1">
    <source>
        <dbReference type="SAM" id="MobiDB-lite"/>
    </source>
</evidence>
<dbReference type="EMBL" id="KZ824423">
    <property type="protein sequence ID" value="RAL04518.1"/>
    <property type="molecule type" value="Genomic_DNA"/>
</dbReference>
<dbReference type="STRING" id="1448316.A0A395HC33"/>
<organism evidence="2 3">
    <name type="scientific">Aspergillus ibericus CBS 121593</name>
    <dbReference type="NCBI Taxonomy" id="1448316"/>
    <lineage>
        <taxon>Eukaryota</taxon>
        <taxon>Fungi</taxon>
        <taxon>Dikarya</taxon>
        <taxon>Ascomycota</taxon>
        <taxon>Pezizomycotina</taxon>
        <taxon>Eurotiomycetes</taxon>
        <taxon>Eurotiomycetidae</taxon>
        <taxon>Eurotiales</taxon>
        <taxon>Aspergillaceae</taxon>
        <taxon>Aspergillus</taxon>
        <taxon>Aspergillus subgen. Circumdati</taxon>
    </lineage>
</organism>
<dbReference type="RefSeq" id="XP_025578845.1">
    <property type="nucleotide sequence ID" value="XM_025721186.1"/>
</dbReference>
<evidence type="ECO:0000313" key="3">
    <source>
        <dbReference type="Proteomes" id="UP000249402"/>
    </source>
</evidence>
<feature type="region of interest" description="Disordered" evidence="1">
    <location>
        <begin position="1"/>
        <end position="26"/>
    </location>
</feature>
<keyword evidence="3" id="KW-1185">Reference proteome</keyword>
<name>A0A395HC33_9EURO</name>